<gene>
    <name evidence="3" type="ORF">B0T16DRAFT_388487</name>
</gene>
<feature type="chain" id="PRO_5041422471" evidence="2">
    <location>
        <begin position="22"/>
        <end position="258"/>
    </location>
</feature>
<dbReference type="Proteomes" id="UP001174936">
    <property type="component" value="Unassembled WGS sequence"/>
</dbReference>
<accession>A0AA39YAV6</accession>
<sequence>MAPSTLPVLIGLLTSTPLTLAAFNSDFGGYATDSRIGPYNANSTYFLSLLSQSNATGTFSLPLPDVSKPYPGAPIDGWTLSISMLDIPDPSPPKTGDESILGYATTLTAPPSLLKPAPDGTKLVAASPEWGMCLWNFGEPSRDQPPNNPDNKPLSPDGSCSGFLSEACIAALEKGATDSWQIVSENKTSHFGSKVTCSSLSAPAACGYGPGNSGSAVRSYQGVPVPFLNGSVTTTDGWYYREENPRYRANSTEEVQMG</sequence>
<keyword evidence="2" id="KW-0732">Signal</keyword>
<dbReference type="EMBL" id="JAULSV010000003">
    <property type="protein sequence ID" value="KAK0648206.1"/>
    <property type="molecule type" value="Genomic_DNA"/>
</dbReference>
<evidence type="ECO:0000313" key="4">
    <source>
        <dbReference type="Proteomes" id="UP001174936"/>
    </source>
</evidence>
<dbReference type="AlphaFoldDB" id="A0AA39YAV6"/>
<keyword evidence="4" id="KW-1185">Reference proteome</keyword>
<feature type="region of interest" description="Disordered" evidence="1">
    <location>
        <begin position="136"/>
        <end position="157"/>
    </location>
</feature>
<comment type="caution">
    <text evidence="3">The sequence shown here is derived from an EMBL/GenBank/DDBJ whole genome shotgun (WGS) entry which is preliminary data.</text>
</comment>
<protein>
    <submittedName>
        <fullName evidence="3">Uncharacterized protein</fullName>
    </submittedName>
</protein>
<evidence type="ECO:0000256" key="1">
    <source>
        <dbReference type="SAM" id="MobiDB-lite"/>
    </source>
</evidence>
<evidence type="ECO:0000256" key="2">
    <source>
        <dbReference type="SAM" id="SignalP"/>
    </source>
</evidence>
<reference evidence="3" key="1">
    <citation type="submission" date="2023-06" db="EMBL/GenBank/DDBJ databases">
        <title>Genome-scale phylogeny and comparative genomics of the fungal order Sordariales.</title>
        <authorList>
            <consortium name="Lawrence Berkeley National Laboratory"/>
            <person name="Hensen N."/>
            <person name="Bonometti L."/>
            <person name="Westerberg I."/>
            <person name="Brannstrom I.O."/>
            <person name="Guillou S."/>
            <person name="Cros-Aarteil S."/>
            <person name="Calhoun S."/>
            <person name="Haridas S."/>
            <person name="Kuo A."/>
            <person name="Mondo S."/>
            <person name="Pangilinan J."/>
            <person name="Riley R."/>
            <person name="Labutti K."/>
            <person name="Andreopoulos B."/>
            <person name="Lipzen A."/>
            <person name="Chen C."/>
            <person name="Yanf M."/>
            <person name="Daum C."/>
            <person name="Ng V."/>
            <person name="Clum A."/>
            <person name="Steindorff A."/>
            <person name="Ohm R."/>
            <person name="Martin F."/>
            <person name="Silar P."/>
            <person name="Natvig D."/>
            <person name="Lalanne C."/>
            <person name="Gautier V."/>
            <person name="Ament-Velasquez S.L."/>
            <person name="Kruys A."/>
            <person name="Hutchinson M.I."/>
            <person name="Powell A.J."/>
            <person name="Barry K."/>
            <person name="Miller A.N."/>
            <person name="Grigoriev I.V."/>
            <person name="Debuchy R."/>
            <person name="Gladieux P."/>
            <person name="Thoren M.H."/>
            <person name="Johannesson H."/>
        </authorList>
    </citation>
    <scope>NUCLEOTIDE SEQUENCE</scope>
    <source>
        <strain evidence="3">SMH2532-1</strain>
    </source>
</reference>
<feature type="signal peptide" evidence="2">
    <location>
        <begin position="1"/>
        <end position="21"/>
    </location>
</feature>
<evidence type="ECO:0000313" key="3">
    <source>
        <dbReference type="EMBL" id="KAK0648206.1"/>
    </source>
</evidence>
<organism evidence="3 4">
    <name type="scientific">Cercophora newfieldiana</name>
    <dbReference type="NCBI Taxonomy" id="92897"/>
    <lineage>
        <taxon>Eukaryota</taxon>
        <taxon>Fungi</taxon>
        <taxon>Dikarya</taxon>
        <taxon>Ascomycota</taxon>
        <taxon>Pezizomycotina</taxon>
        <taxon>Sordariomycetes</taxon>
        <taxon>Sordariomycetidae</taxon>
        <taxon>Sordariales</taxon>
        <taxon>Lasiosphaeriaceae</taxon>
        <taxon>Cercophora</taxon>
    </lineage>
</organism>
<proteinExistence type="predicted"/>
<name>A0AA39YAV6_9PEZI</name>